<evidence type="ECO:0000259" key="2">
    <source>
        <dbReference type="Pfam" id="PF23309"/>
    </source>
</evidence>
<evidence type="ECO:0000313" key="3">
    <source>
        <dbReference type="EMBL" id="CAJ0588714.1"/>
    </source>
</evidence>
<feature type="domain" description="DUF7083" evidence="2">
    <location>
        <begin position="48"/>
        <end position="134"/>
    </location>
</feature>
<feature type="compositionally biased region" description="Polar residues" evidence="1">
    <location>
        <begin position="328"/>
        <end position="362"/>
    </location>
</feature>
<dbReference type="Pfam" id="PF23309">
    <property type="entry name" value="DUF7083"/>
    <property type="match status" value="1"/>
</dbReference>
<sequence length="392" mass="44340">MDPTSGDQTPNPIPNPNPNMDPTQFLMLQIMELWKEVKKKQGSSEDYVMNALATRLPEFNHDPENGCTFDVWLQRYENIIKNDGAALDDNAKARLIVSRLDQKTHARLANTIAPKKIEDMDLQTTIATLLKLFGCRKSVFTRRYECMRMKYHSSMPLSDFVAEVNRNVENAEFAAMTGEQFKCLIFVSALEDDDCVALRTHVLKKMKAEPDTTLMDLLEECNDYSELQSHIEMIGKAKVPQVHAIQRDENPQVNAMQRGEKRKSSTDQKPKADLLCQLVYVKDYRTVNKTAWIPGIICKQIGDVTYEVKVDPGIWIRHADQIKPRASMDSTAEATNDSSDTIIPSKPATSPQAQLDQGETTATLSAISRPTRTRRPPSRLIVNPHAATYHYT</sequence>
<evidence type="ECO:0000256" key="1">
    <source>
        <dbReference type="SAM" id="MobiDB-lite"/>
    </source>
</evidence>
<dbReference type="InterPro" id="IPR050951">
    <property type="entry name" value="Retrovirus_Pol_polyprotein"/>
</dbReference>
<protein>
    <recommendedName>
        <fullName evidence="2">DUF7083 domain-containing protein</fullName>
    </recommendedName>
</protein>
<feature type="region of interest" description="Disordered" evidence="1">
    <location>
        <begin position="249"/>
        <end position="268"/>
    </location>
</feature>
<dbReference type="AlphaFoldDB" id="A0AA36GDX7"/>
<feature type="region of interest" description="Disordered" evidence="1">
    <location>
        <begin position="1"/>
        <end position="22"/>
    </location>
</feature>
<dbReference type="EMBL" id="CATQJL010000001">
    <property type="protein sequence ID" value="CAJ0588714.1"/>
    <property type="molecule type" value="Genomic_DNA"/>
</dbReference>
<proteinExistence type="predicted"/>
<dbReference type="InterPro" id="IPR055510">
    <property type="entry name" value="DUF7083"/>
</dbReference>
<dbReference type="Proteomes" id="UP001176961">
    <property type="component" value="Unassembled WGS sequence"/>
</dbReference>
<organism evidence="3 4">
    <name type="scientific">Cylicocyclus nassatus</name>
    <name type="common">Nematode worm</name>
    <dbReference type="NCBI Taxonomy" id="53992"/>
    <lineage>
        <taxon>Eukaryota</taxon>
        <taxon>Metazoa</taxon>
        <taxon>Ecdysozoa</taxon>
        <taxon>Nematoda</taxon>
        <taxon>Chromadorea</taxon>
        <taxon>Rhabditida</taxon>
        <taxon>Rhabditina</taxon>
        <taxon>Rhabditomorpha</taxon>
        <taxon>Strongyloidea</taxon>
        <taxon>Strongylidae</taxon>
        <taxon>Cylicocyclus</taxon>
    </lineage>
</organism>
<reference evidence="3" key="1">
    <citation type="submission" date="2023-07" db="EMBL/GenBank/DDBJ databases">
        <authorList>
            <consortium name="CYATHOMIX"/>
        </authorList>
    </citation>
    <scope>NUCLEOTIDE SEQUENCE</scope>
    <source>
        <strain evidence="3">N/A</strain>
    </source>
</reference>
<feature type="compositionally biased region" description="Basic and acidic residues" evidence="1">
    <location>
        <begin position="258"/>
        <end position="268"/>
    </location>
</feature>
<keyword evidence="4" id="KW-1185">Reference proteome</keyword>
<dbReference type="PANTHER" id="PTHR37984:SF13">
    <property type="entry name" value="RIBONUCLEASE H"/>
    <property type="match status" value="1"/>
</dbReference>
<gene>
    <name evidence="3" type="ORF">CYNAS_LOCUS697</name>
</gene>
<accession>A0AA36GDX7</accession>
<dbReference type="PANTHER" id="PTHR37984">
    <property type="entry name" value="PROTEIN CBG26694"/>
    <property type="match status" value="1"/>
</dbReference>
<comment type="caution">
    <text evidence="3">The sequence shown here is derived from an EMBL/GenBank/DDBJ whole genome shotgun (WGS) entry which is preliminary data.</text>
</comment>
<evidence type="ECO:0000313" key="4">
    <source>
        <dbReference type="Proteomes" id="UP001176961"/>
    </source>
</evidence>
<name>A0AA36GDX7_CYLNA</name>
<feature type="region of interest" description="Disordered" evidence="1">
    <location>
        <begin position="325"/>
        <end position="362"/>
    </location>
</feature>